<sequence>MSLNIKSPEADALVDELARLTGESKTRAVITALRERLDRAHRERDRQSLSEDLQAIGKRCAVHGRGDTHDHGQFLYDERGLPR</sequence>
<keyword evidence="3" id="KW-1185">Reference proteome</keyword>
<accession>A0ABS1CP81</accession>
<evidence type="ECO:0000256" key="1">
    <source>
        <dbReference type="SAM" id="MobiDB-lite"/>
    </source>
</evidence>
<feature type="compositionally biased region" description="Basic and acidic residues" evidence="1">
    <location>
        <begin position="64"/>
        <end position="83"/>
    </location>
</feature>
<evidence type="ECO:0000313" key="2">
    <source>
        <dbReference type="EMBL" id="MBK1633493.1"/>
    </source>
</evidence>
<proteinExistence type="predicted"/>
<feature type="region of interest" description="Disordered" evidence="1">
    <location>
        <begin position="63"/>
        <end position="83"/>
    </location>
</feature>
<dbReference type="Pfam" id="PF07704">
    <property type="entry name" value="PSK_trans_fac"/>
    <property type="match status" value="1"/>
</dbReference>
<name>A0ABS1CP81_9GAMM</name>
<comment type="caution">
    <text evidence="2">The sequence shown here is derived from an EMBL/GenBank/DDBJ whole genome shotgun (WGS) entry which is preliminary data.</text>
</comment>
<organism evidence="2 3">
    <name type="scientific">Thiohalocapsa halophila</name>
    <dbReference type="NCBI Taxonomy" id="69359"/>
    <lineage>
        <taxon>Bacteria</taxon>
        <taxon>Pseudomonadati</taxon>
        <taxon>Pseudomonadota</taxon>
        <taxon>Gammaproteobacteria</taxon>
        <taxon>Chromatiales</taxon>
        <taxon>Chromatiaceae</taxon>
        <taxon>Thiohalocapsa</taxon>
    </lineage>
</organism>
<dbReference type="Proteomes" id="UP000748752">
    <property type="component" value="Unassembled WGS sequence"/>
</dbReference>
<dbReference type="RefSeq" id="WP_200242086.1">
    <property type="nucleotide sequence ID" value="NZ_NRRV01000089.1"/>
</dbReference>
<evidence type="ECO:0008006" key="4">
    <source>
        <dbReference type="Google" id="ProtNLM"/>
    </source>
</evidence>
<reference evidence="2 3" key="1">
    <citation type="journal article" date="2020" name="Microorganisms">
        <title>Osmotic Adaptation and Compatible Solute Biosynthesis of Phototrophic Bacteria as Revealed from Genome Analyses.</title>
        <authorList>
            <person name="Imhoff J.F."/>
            <person name="Rahn T."/>
            <person name="Kunzel S."/>
            <person name="Keller A."/>
            <person name="Neulinger S.C."/>
        </authorList>
    </citation>
    <scope>NUCLEOTIDE SEQUENCE [LARGE SCALE GENOMIC DNA]</scope>
    <source>
        <strain evidence="2 3">DSM 6210</strain>
    </source>
</reference>
<protein>
    <recommendedName>
        <fullName evidence="4">PSK operon transcription factor</fullName>
    </recommendedName>
</protein>
<dbReference type="InterPro" id="IPR011660">
    <property type="entry name" value="VapB-like"/>
</dbReference>
<gene>
    <name evidence="2" type="ORF">CKO31_22645</name>
</gene>
<evidence type="ECO:0000313" key="3">
    <source>
        <dbReference type="Proteomes" id="UP000748752"/>
    </source>
</evidence>
<dbReference type="EMBL" id="NRRV01000089">
    <property type="protein sequence ID" value="MBK1633493.1"/>
    <property type="molecule type" value="Genomic_DNA"/>
</dbReference>